<protein>
    <recommendedName>
        <fullName evidence="3">F-box domain-containing protein</fullName>
    </recommendedName>
</protein>
<gene>
    <name evidence="1" type="ORF">BD626DRAFT_610047</name>
</gene>
<dbReference type="InterPro" id="IPR032675">
    <property type="entry name" value="LRR_dom_sf"/>
</dbReference>
<keyword evidence="2" id="KW-1185">Reference proteome</keyword>
<dbReference type="AlphaFoldDB" id="A0A550CR11"/>
<sequence>MPDVGQEILDLIIDELDGDSKALIACASTSRSLLPRAQYHIFSRISFAPPYTLTALYKSRLNEIDLRICPLHQFHATVQRTPRIASYVKELDILEGVGCNPWIEKSSAVLCDALSHLKSVRRFSLGRWTGAFLKQIKEAVWHFLHRCPVRHVTLNNSTIPTSIFEACLTLDSVRLYYSFPLIWGQLEAAFPVCAPKSMRLRKLSVTGLPEDNGIVRSLLNRFLDATFALDASSVRHLYLTLNANNDVELSTVASFLQLCPSLEEFEFRGRHTVDIPFQKFNQFVDVGCCSRLRVIKLFCMIESPDTAPDDYQDPIPALLELLTRVRSSIEVAHLSFIPRDMGDSLEHRKKDVRVAKSYARCWEALDSLASPTFPRLRDANFFFRTWYRLSRNTEECIRSHMPGLSGSGRLQIQYHAH</sequence>
<accession>A0A550CR11</accession>
<dbReference type="OrthoDB" id="2828833at2759"/>
<dbReference type="Gene3D" id="3.80.10.10">
    <property type="entry name" value="Ribonuclease Inhibitor"/>
    <property type="match status" value="1"/>
</dbReference>
<dbReference type="SUPFAM" id="SSF52047">
    <property type="entry name" value="RNI-like"/>
    <property type="match status" value="1"/>
</dbReference>
<comment type="caution">
    <text evidence="1">The sequence shown here is derived from an EMBL/GenBank/DDBJ whole genome shotgun (WGS) entry which is preliminary data.</text>
</comment>
<name>A0A550CR11_9AGAR</name>
<evidence type="ECO:0000313" key="1">
    <source>
        <dbReference type="EMBL" id="TRM67236.1"/>
    </source>
</evidence>
<reference evidence="1 2" key="1">
    <citation type="journal article" date="2019" name="New Phytol.">
        <title>Comparative genomics reveals unique wood-decay strategies and fruiting body development in the Schizophyllaceae.</title>
        <authorList>
            <person name="Almasi E."/>
            <person name="Sahu N."/>
            <person name="Krizsan K."/>
            <person name="Balint B."/>
            <person name="Kovacs G.M."/>
            <person name="Kiss B."/>
            <person name="Cseklye J."/>
            <person name="Drula E."/>
            <person name="Henrissat B."/>
            <person name="Nagy I."/>
            <person name="Chovatia M."/>
            <person name="Adam C."/>
            <person name="LaButti K."/>
            <person name="Lipzen A."/>
            <person name="Riley R."/>
            <person name="Grigoriev I.V."/>
            <person name="Nagy L.G."/>
        </authorList>
    </citation>
    <scope>NUCLEOTIDE SEQUENCE [LARGE SCALE GENOMIC DNA]</scope>
    <source>
        <strain evidence="1 2">NL-1724</strain>
    </source>
</reference>
<organism evidence="1 2">
    <name type="scientific">Schizophyllum amplum</name>
    <dbReference type="NCBI Taxonomy" id="97359"/>
    <lineage>
        <taxon>Eukaryota</taxon>
        <taxon>Fungi</taxon>
        <taxon>Dikarya</taxon>
        <taxon>Basidiomycota</taxon>
        <taxon>Agaricomycotina</taxon>
        <taxon>Agaricomycetes</taxon>
        <taxon>Agaricomycetidae</taxon>
        <taxon>Agaricales</taxon>
        <taxon>Schizophyllaceae</taxon>
        <taxon>Schizophyllum</taxon>
    </lineage>
</organism>
<evidence type="ECO:0000313" key="2">
    <source>
        <dbReference type="Proteomes" id="UP000320762"/>
    </source>
</evidence>
<evidence type="ECO:0008006" key="3">
    <source>
        <dbReference type="Google" id="ProtNLM"/>
    </source>
</evidence>
<proteinExistence type="predicted"/>
<dbReference type="EMBL" id="VDMD01000003">
    <property type="protein sequence ID" value="TRM67236.1"/>
    <property type="molecule type" value="Genomic_DNA"/>
</dbReference>
<dbReference type="Proteomes" id="UP000320762">
    <property type="component" value="Unassembled WGS sequence"/>
</dbReference>